<evidence type="ECO:0000313" key="1">
    <source>
        <dbReference type="EMBL" id="TGL58441.1"/>
    </source>
</evidence>
<evidence type="ECO:0000313" key="2">
    <source>
        <dbReference type="Proteomes" id="UP000297762"/>
    </source>
</evidence>
<organism evidence="1 2">
    <name type="scientific">Leptospira sarikeiensis</name>
    <dbReference type="NCBI Taxonomy" id="2484943"/>
    <lineage>
        <taxon>Bacteria</taxon>
        <taxon>Pseudomonadati</taxon>
        <taxon>Spirochaetota</taxon>
        <taxon>Spirochaetia</taxon>
        <taxon>Leptospirales</taxon>
        <taxon>Leptospiraceae</taxon>
        <taxon>Leptospira</taxon>
    </lineage>
</organism>
<proteinExistence type="predicted"/>
<name>A0A4R9JYV7_9LEPT</name>
<dbReference type="RefSeq" id="WP_135651447.1">
    <property type="nucleotide sequence ID" value="NZ_RQGF01000042.1"/>
</dbReference>
<gene>
    <name evidence="1" type="ORF">EHQ64_19325</name>
</gene>
<dbReference type="EMBL" id="RQGF01000042">
    <property type="protein sequence ID" value="TGL58441.1"/>
    <property type="molecule type" value="Genomic_DNA"/>
</dbReference>
<evidence type="ECO:0008006" key="3">
    <source>
        <dbReference type="Google" id="ProtNLM"/>
    </source>
</evidence>
<dbReference type="Proteomes" id="UP000297762">
    <property type="component" value="Unassembled WGS sequence"/>
</dbReference>
<dbReference type="AlphaFoldDB" id="A0A4R9JYV7"/>
<protein>
    <recommendedName>
        <fullName evidence="3">Lipoprotein</fullName>
    </recommendedName>
</protein>
<comment type="caution">
    <text evidence="1">The sequence shown here is derived from an EMBL/GenBank/DDBJ whole genome shotgun (WGS) entry which is preliminary data.</text>
</comment>
<dbReference type="PROSITE" id="PS51257">
    <property type="entry name" value="PROKAR_LIPOPROTEIN"/>
    <property type="match status" value="1"/>
</dbReference>
<accession>A0A4R9JYV7</accession>
<sequence>MKSIRYRSLTFYFFLFSFFSYSCLMSVSEKKDPGFVYVYNIQGKNEEDLELNAKRKILEDGLGELVEGNTQVRNGQLKEIVTNSSVEGYVFLYSKIGPTRKLSNGILEIDAKGKVNHKAVENALKERYKELGKPKFLVLIDEIILGKRNVSYSAGIAENEMIKTFSEFDFLDKQQLSRTLFKEFPKGLSDLADPKTEEKILSQISGTGAQILVIGQTEITDLGKILDSEVHSYQSVVRFKILDVNTARVIAAENSSGVSPHINPEIGVQGSVHKAIEKISTKIRDQISAKWKPGNLIRVSLEGIGYEEYTDKNIRGIIRSVPGVNSVNETSSGKKGIIVLDVEALYSGSVLYQKLKERQEEFGLEFFQKETKPSTIYLIFKKGK</sequence>
<reference evidence="1" key="1">
    <citation type="journal article" date="2019" name="PLoS Negl. Trop. Dis.">
        <title>Revisiting the worldwide diversity of Leptospira species in the environment.</title>
        <authorList>
            <person name="Vincent A.T."/>
            <person name="Schiettekatte O."/>
            <person name="Bourhy P."/>
            <person name="Veyrier F.J."/>
            <person name="Picardeau M."/>
        </authorList>
    </citation>
    <scope>NUCLEOTIDE SEQUENCE [LARGE SCALE GENOMIC DNA]</scope>
    <source>
        <strain evidence="1">201702455</strain>
    </source>
</reference>
<dbReference type="OrthoDB" id="345054at2"/>
<keyword evidence="2" id="KW-1185">Reference proteome</keyword>